<dbReference type="Proteomes" id="UP000784294">
    <property type="component" value="Unassembled WGS sequence"/>
</dbReference>
<comment type="caution">
    <text evidence="3">The sequence shown here is derived from an EMBL/GenBank/DDBJ whole genome shotgun (WGS) entry which is preliminary data.</text>
</comment>
<evidence type="ECO:0000313" key="3">
    <source>
        <dbReference type="EMBL" id="VEL12936.1"/>
    </source>
</evidence>
<dbReference type="GO" id="GO:0003254">
    <property type="term" value="P:regulation of membrane depolarization"/>
    <property type="evidence" value="ECO:0007669"/>
    <property type="project" value="TreeGrafter"/>
</dbReference>
<evidence type="ECO:0000313" key="4">
    <source>
        <dbReference type="Proteomes" id="UP000784294"/>
    </source>
</evidence>
<feature type="domain" description="Ion transport N-terminal" evidence="2">
    <location>
        <begin position="288"/>
        <end position="330"/>
    </location>
</feature>
<feature type="compositionally biased region" description="Acidic residues" evidence="1">
    <location>
        <begin position="254"/>
        <end position="267"/>
    </location>
</feature>
<name>A0A448WJ09_9PLAT</name>
<dbReference type="PANTHER" id="PTHR45689">
    <property type="entry name" value="I[[H]] CHANNEL, ISOFORM E"/>
    <property type="match status" value="1"/>
</dbReference>
<dbReference type="GO" id="GO:0098855">
    <property type="term" value="C:HCN channel complex"/>
    <property type="evidence" value="ECO:0007669"/>
    <property type="project" value="TreeGrafter"/>
</dbReference>
<organism evidence="3 4">
    <name type="scientific">Protopolystoma xenopodis</name>
    <dbReference type="NCBI Taxonomy" id="117903"/>
    <lineage>
        <taxon>Eukaryota</taxon>
        <taxon>Metazoa</taxon>
        <taxon>Spiralia</taxon>
        <taxon>Lophotrochozoa</taxon>
        <taxon>Platyhelminthes</taxon>
        <taxon>Monogenea</taxon>
        <taxon>Polyopisthocotylea</taxon>
        <taxon>Polystomatidea</taxon>
        <taxon>Polystomatidae</taxon>
        <taxon>Protopolystoma</taxon>
    </lineage>
</organism>
<dbReference type="OrthoDB" id="421226at2759"/>
<evidence type="ECO:0000259" key="2">
    <source>
        <dbReference type="Pfam" id="PF08412"/>
    </source>
</evidence>
<dbReference type="GO" id="GO:0035725">
    <property type="term" value="P:sodium ion transmembrane transport"/>
    <property type="evidence" value="ECO:0007669"/>
    <property type="project" value="TreeGrafter"/>
</dbReference>
<reference evidence="3" key="1">
    <citation type="submission" date="2018-11" db="EMBL/GenBank/DDBJ databases">
        <authorList>
            <consortium name="Pathogen Informatics"/>
        </authorList>
    </citation>
    <scope>NUCLEOTIDE SEQUENCE</scope>
</reference>
<protein>
    <recommendedName>
        <fullName evidence="2">Ion transport N-terminal domain-containing protein</fullName>
    </recommendedName>
</protein>
<evidence type="ECO:0000256" key="1">
    <source>
        <dbReference type="SAM" id="MobiDB-lite"/>
    </source>
</evidence>
<dbReference type="InterPro" id="IPR013621">
    <property type="entry name" value="Ion_trans_N"/>
</dbReference>
<dbReference type="AlphaFoldDB" id="A0A448WJ09"/>
<dbReference type="PANTHER" id="PTHR45689:SF5">
    <property type="entry name" value="I[[H]] CHANNEL, ISOFORM E"/>
    <property type="match status" value="1"/>
</dbReference>
<keyword evidence="4" id="KW-1185">Reference proteome</keyword>
<sequence length="331" mass="37062">MRRRKGNFRTLAQTNKTAAGGDPSIAEPHRRHSRKPLLVHSNSIIPAVSNMAPCKEELIFRKTGRPRSLYRSKSLNRSNPRTDSHLKEHISSQEVTSFSASIAATNAASSSAGLNAGACTINAKITPTTLESGEINIHRCVQFSMSLCDMGIQADLANDGSERIRDIWTRQVDELHREVQVQSDEDFDLWIALATPHSEEASGIKPGDTPSRLVDRQVCCGRVISNDIRNKNQRDETHESRLMVSASTVATTTETEELGEEEEEENNDERPSNEARTSASAYLKEQFLSFFQPSDNKLAMKLFGTKNALNKERRRQQQQGKWIIHPCSSFR</sequence>
<dbReference type="Pfam" id="PF08412">
    <property type="entry name" value="Ion_trans_N"/>
    <property type="match status" value="1"/>
</dbReference>
<feature type="region of interest" description="Disordered" evidence="1">
    <location>
        <begin position="230"/>
        <end position="278"/>
    </location>
</feature>
<feature type="region of interest" description="Disordered" evidence="1">
    <location>
        <begin position="1"/>
        <end position="33"/>
    </location>
</feature>
<accession>A0A448WJ09</accession>
<dbReference type="InterPro" id="IPR051413">
    <property type="entry name" value="K/Na_HCN_channel"/>
</dbReference>
<proteinExistence type="predicted"/>
<feature type="compositionally biased region" description="Basic and acidic residues" evidence="1">
    <location>
        <begin position="230"/>
        <end position="241"/>
    </location>
</feature>
<dbReference type="GO" id="GO:0005249">
    <property type="term" value="F:voltage-gated potassium channel activity"/>
    <property type="evidence" value="ECO:0007669"/>
    <property type="project" value="TreeGrafter"/>
</dbReference>
<dbReference type="EMBL" id="CAAALY010016308">
    <property type="protein sequence ID" value="VEL12936.1"/>
    <property type="molecule type" value="Genomic_DNA"/>
</dbReference>
<gene>
    <name evidence="3" type="ORF">PXEA_LOCUS6376</name>
</gene>